<dbReference type="Proteomes" id="UP001597169">
    <property type="component" value="Unassembled WGS sequence"/>
</dbReference>
<reference evidence="2" key="1">
    <citation type="journal article" date="2019" name="Int. J. Syst. Evol. Microbiol.">
        <title>The Global Catalogue of Microorganisms (GCM) 10K type strain sequencing project: providing services to taxonomists for standard genome sequencing and annotation.</title>
        <authorList>
            <consortium name="The Broad Institute Genomics Platform"/>
            <consortium name="The Broad Institute Genome Sequencing Center for Infectious Disease"/>
            <person name="Wu L."/>
            <person name="Ma J."/>
        </authorList>
    </citation>
    <scope>NUCLEOTIDE SEQUENCE [LARGE SCALE GENOMIC DNA]</scope>
    <source>
        <strain evidence="2">CCUG 53519</strain>
    </source>
</reference>
<evidence type="ECO:0000313" key="1">
    <source>
        <dbReference type="EMBL" id="MFD1131267.1"/>
    </source>
</evidence>
<keyword evidence="2" id="KW-1185">Reference proteome</keyword>
<comment type="caution">
    <text evidence="1">The sequence shown here is derived from an EMBL/GenBank/DDBJ whole genome shotgun (WGS) entry which is preliminary data.</text>
</comment>
<accession>A0ABW3Q3B7</accession>
<gene>
    <name evidence="1" type="ORF">ACFQ3J_24410</name>
</gene>
<sequence length="153" mass="16714">MSSNKHFTKGNSDTKGNIGISEIVSKPVNNNELAEQLKAAILGECFPADMSKNMGGCLKFSVRGGQLAINHILLERELSPKVLELKATDSETKTVVGMKRSGLKTLLMILDAVIKEEDPIDHATVFVYYSVADNGEFASGKLVVERGIHHPRY</sequence>
<protein>
    <submittedName>
        <fullName evidence="1">Uncharacterized protein</fullName>
    </submittedName>
</protein>
<evidence type="ECO:0000313" key="2">
    <source>
        <dbReference type="Proteomes" id="UP001597169"/>
    </source>
</evidence>
<organism evidence="1 2">
    <name type="scientific">Paenibacillus provencensis</name>
    <dbReference type="NCBI Taxonomy" id="441151"/>
    <lineage>
        <taxon>Bacteria</taxon>
        <taxon>Bacillati</taxon>
        <taxon>Bacillota</taxon>
        <taxon>Bacilli</taxon>
        <taxon>Bacillales</taxon>
        <taxon>Paenibacillaceae</taxon>
        <taxon>Paenibacillus</taxon>
    </lineage>
</organism>
<dbReference type="EMBL" id="JBHTKX010000008">
    <property type="protein sequence ID" value="MFD1131267.1"/>
    <property type="molecule type" value="Genomic_DNA"/>
</dbReference>
<name>A0ABW3Q3B7_9BACL</name>
<dbReference type="RefSeq" id="WP_090727630.1">
    <property type="nucleotide sequence ID" value="NZ_JBHTKX010000008.1"/>
</dbReference>
<proteinExistence type="predicted"/>